<dbReference type="GO" id="GO:0005524">
    <property type="term" value="F:ATP binding"/>
    <property type="evidence" value="ECO:0007669"/>
    <property type="project" value="UniProtKB-KW"/>
</dbReference>
<dbReference type="Pfam" id="PF00005">
    <property type="entry name" value="ABC_tran"/>
    <property type="match status" value="1"/>
</dbReference>
<reference evidence="6 7" key="1">
    <citation type="submission" date="2020-10" db="EMBL/GenBank/DDBJ databases">
        <title>Streptomyces ferrugineus complate genome analysis.</title>
        <authorList>
            <person name="Anwar N."/>
        </authorList>
    </citation>
    <scope>NUCLEOTIDE SEQUENCE [LARGE SCALE GENOMIC DNA]</scope>
    <source>
        <strain evidence="6 7">CCTCC AA2014009</strain>
    </source>
</reference>
<dbReference type="EMBL" id="CP063373">
    <property type="protein sequence ID" value="QOV35645.1"/>
    <property type="molecule type" value="Genomic_DNA"/>
</dbReference>
<gene>
    <name evidence="6" type="ORF">IM697_37250</name>
</gene>
<dbReference type="AlphaFoldDB" id="A0A7M2SIS8"/>
<dbReference type="RefSeq" id="WP_194040810.1">
    <property type="nucleotide sequence ID" value="NZ_CP063373.1"/>
</dbReference>
<keyword evidence="7" id="KW-1185">Reference proteome</keyword>
<evidence type="ECO:0000256" key="2">
    <source>
        <dbReference type="ARBA" id="ARBA00022448"/>
    </source>
</evidence>
<keyword evidence="2" id="KW-0813">Transport</keyword>
<dbReference type="PANTHER" id="PTHR43335:SF2">
    <property type="entry name" value="ABC TRANSPORTER, ATP-BINDING PROTEIN"/>
    <property type="match status" value="1"/>
</dbReference>
<name>A0A7M2SIS8_9ACTN</name>
<evidence type="ECO:0000256" key="3">
    <source>
        <dbReference type="ARBA" id="ARBA00022741"/>
    </source>
</evidence>
<accession>A0A7M2SIS8</accession>
<protein>
    <submittedName>
        <fullName evidence="6">ATP-binding cassette domain-containing protein</fullName>
    </submittedName>
</protein>
<dbReference type="PANTHER" id="PTHR43335">
    <property type="entry name" value="ABC TRANSPORTER, ATP-BINDING PROTEIN"/>
    <property type="match status" value="1"/>
</dbReference>
<evidence type="ECO:0000313" key="7">
    <source>
        <dbReference type="Proteomes" id="UP000594205"/>
    </source>
</evidence>
<keyword evidence="3" id="KW-0547">Nucleotide-binding</keyword>
<dbReference type="GO" id="GO:0016887">
    <property type="term" value="F:ATP hydrolysis activity"/>
    <property type="evidence" value="ECO:0007669"/>
    <property type="project" value="InterPro"/>
</dbReference>
<dbReference type="InterPro" id="IPR003439">
    <property type="entry name" value="ABC_transporter-like_ATP-bd"/>
</dbReference>
<dbReference type="KEGG" id="sfeu:IM697_37250"/>
<dbReference type="InterPro" id="IPR027417">
    <property type="entry name" value="P-loop_NTPase"/>
</dbReference>
<dbReference type="PROSITE" id="PS50893">
    <property type="entry name" value="ABC_TRANSPORTER_2"/>
    <property type="match status" value="1"/>
</dbReference>
<dbReference type="SUPFAM" id="SSF52540">
    <property type="entry name" value="P-loop containing nucleoside triphosphate hydrolases"/>
    <property type="match status" value="1"/>
</dbReference>
<dbReference type="Gene3D" id="3.40.50.300">
    <property type="entry name" value="P-loop containing nucleotide triphosphate hydrolases"/>
    <property type="match status" value="1"/>
</dbReference>
<evidence type="ECO:0000256" key="1">
    <source>
        <dbReference type="ARBA" id="ARBA00005417"/>
    </source>
</evidence>
<sequence length="248" mass="27049">MSLHLSNIHQGYGSDVIIRNLTIDLKRGVIGLLGPNGAGKSTLLRTMATIMPPKSGEISLDGTVIRDERAARRARNEIGYLPQNFGYDPGMRVIDFVQYAAWLRGVPPSDWRASSMSALEKVDLVESAATKMKKLSGGMRQRAGIAWAIVGNPSLILLDEPTVGLDPRQRLQFRKIITSLRNSTVVLSTHLTDDIDAICDRVIVLHGGEAKFDGSVSELSATARADLPGNSDLERGYMSLLPAEEQRL</sequence>
<dbReference type="SMART" id="SM00382">
    <property type="entry name" value="AAA"/>
    <property type="match status" value="1"/>
</dbReference>
<evidence type="ECO:0000259" key="5">
    <source>
        <dbReference type="PROSITE" id="PS50893"/>
    </source>
</evidence>
<keyword evidence="4 6" id="KW-0067">ATP-binding</keyword>
<dbReference type="Proteomes" id="UP000594205">
    <property type="component" value="Chromosome"/>
</dbReference>
<proteinExistence type="inferred from homology"/>
<feature type="domain" description="ABC transporter" evidence="5">
    <location>
        <begin position="3"/>
        <end position="232"/>
    </location>
</feature>
<organism evidence="6 7">
    <name type="scientific">Streptomyces ferrugineus</name>
    <dbReference type="NCBI Taxonomy" id="1413221"/>
    <lineage>
        <taxon>Bacteria</taxon>
        <taxon>Bacillati</taxon>
        <taxon>Actinomycetota</taxon>
        <taxon>Actinomycetes</taxon>
        <taxon>Kitasatosporales</taxon>
        <taxon>Streptomycetaceae</taxon>
        <taxon>Streptomyces</taxon>
    </lineage>
</organism>
<dbReference type="InterPro" id="IPR003593">
    <property type="entry name" value="AAA+_ATPase"/>
</dbReference>
<comment type="similarity">
    <text evidence="1">Belongs to the ABC transporter superfamily.</text>
</comment>
<evidence type="ECO:0000256" key="4">
    <source>
        <dbReference type="ARBA" id="ARBA00022840"/>
    </source>
</evidence>
<evidence type="ECO:0000313" key="6">
    <source>
        <dbReference type="EMBL" id="QOV35645.1"/>
    </source>
</evidence>